<dbReference type="SFLD" id="SFLDS00003">
    <property type="entry name" value="Haloacid_Dehalogenase"/>
    <property type="match status" value="1"/>
</dbReference>
<dbReference type="NCBIfam" id="TIGR01509">
    <property type="entry name" value="HAD-SF-IA-v3"/>
    <property type="match status" value="1"/>
</dbReference>
<accession>A0A9P8A2B0</accession>
<sequence length="320" mass="34607">MTTNRLAVHAALVVDVLVAPARFPLIMTTKTAPYKAVFFDMGGVVVGSPFQGIADFEREHSLPVNYLNVAISRAGEHGAFQKLERGEVDLWTFYDEFSQQLSDPLNVQAYAEYAKLRGKVFDAQSFVSPKVNGRQLFHQMMGKAAVVNPCMVQAIAALRNAGYIVAALTNNFNYPTDEPGQREQELILETTAHVVSSASGPTSPPVPLAAFASSEATVGGGSLIMGQDQLKTLFDFYIESAILGLRKPDPAIYIKACEIAGVQPSEVVFLDDIGVNLKSAQGVGMKTIRVELGKPEKAVEELERILGSGTRLVFPAESKL</sequence>
<comment type="caution">
    <text evidence="1">The sequence shown here is derived from an EMBL/GenBank/DDBJ whole genome shotgun (WGS) entry which is preliminary data.</text>
</comment>
<proteinExistence type="predicted"/>
<name>A0A9P8A2B0_MORAP</name>
<dbReference type="InterPro" id="IPR023214">
    <property type="entry name" value="HAD_sf"/>
</dbReference>
<dbReference type="GO" id="GO:0016791">
    <property type="term" value="F:phosphatase activity"/>
    <property type="evidence" value="ECO:0007669"/>
    <property type="project" value="UniProtKB-ARBA"/>
</dbReference>
<dbReference type="PRINTS" id="PR00413">
    <property type="entry name" value="HADHALOGNASE"/>
</dbReference>
<protein>
    <recommendedName>
        <fullName evidence="3">Epoxide hydrolase</fullName>
    </recommendedName>
</protein>
<dbReference type="InterPro" id="IPR006439">
    <property type="entry name" value="HAD-SF_hydro_IA"/>
</dbReference>
<evidence type="ECO:0008006" key="3">
    <source>
        <dbReference type="Google" id="ProtNLM"/>
    </source>
</evidence>
<dbReference type="InterPro" id="IPR036412">
    <property type="entry name" value="HAD-like_sf"/>
</dbReference>
<dbReference type="AlphaFoldDB" id="A0A9P8A2B0"/>
<dbReference type="CDD" id="cd02603">
    <property type="entry name" value="HAD_sEH-N_like"/>
    <property type="match status" value="1"/>
</dbReference>
<dbReference type="SFLD" id="SFLDG01129">
    <property type="entry name" value="C1.5:_HAD__Beta-PGM__Phosphata"/>
    <property type="match status" value="1"/>
</dbReference>
<dbReference type="Gene3D" id="3.40.50.1000">
    <property type="entry name" value="HAD superfamily/HAD-like"/>
    <property type="match status" value="1"/>
</dbReference>
<evidence type="ECO:0000313" key="2">
    <source>
        <dbReference type="Proteomes" id="UP000717515"/>
    </source>
</evidence>
<dbReference type="EMBL" id="JAIFTL010000238">
    <property type="protein sequence ID" value="KAG9321012.1"/>
    <property type="molecule type" value="Genomic_DNA"/>
</dbReference>
<dbReference type="PANTHER" id="PTHR47829">
    <property type="entry name" value="HYDROLASE, PUTATIVE (AFU_ORTHOLOGUE AFUA_1G12880)-RELATED"/>
    <property type="match status" value="1"/>
</dbReference>
<dbReference type="Proteomes" id="UP000717515">
    <property type="component" value="Unassembled WGS sequence"/>
</dbReference>
<reference evidence="1" key="1">
    <citation type="submission" date="2021-07" db="EMBL/GenBank/DDBJ databases">
        <title>Draft genome of Mortierella alpina, strain LL118, isolated from an aspen leaf litter sample.</title>
        <authorList>
            <person name="Yang S."/>
            <person name="Vinatzer B.A."/>
        </authorList>
    </citation>
    <scope>NUCLEOTIDE SEQUENCE</scope>
    <source>
        <strain evidence="1">LL118</strain>
    </source>
</reference>
<organism evidence="1 2">
    <name type="scientific">Mortierella alpina</name>
    <name type="common">Oleaginous fungus</name>
    <name type="synonym">Mortierella renispora</name>
    <dbReference type="NCBI Taxonomy" id="64518"/>
    <lineage>
        <taxon>Eukaryota</taxon>
        <taxon>Fungi</taxon>
        <taxon>Fungi incertae sedis</taxon>
        <taxon>Mucoromycota</taxon>
        <taxon>Mortierellomycotina</taxon>
        <taxon>Mortierellomycetes</taxon>
        <taxon>Mortierellales</taxon>
        <taxon>Mortierellaceae</taxon>
        <taxon>Mortierella</taxon>
    </lineage>
</organism>
<evidence type="ECO:0000313" key="1">
    <source>
        <dbReference type="EMBL" id="KAG9321012.1"/>
    </source>
</evidence>
<dbReference type="SUPFAM" id="SSF56784">
    <property type="entry name" value="HAD-like"/>
    <property type="match status" value="1"/>
</dbReference>
<dbReference type="PANTHER" id="PTHR47829:SF1">
    <property type="entry name" value="HAD FAMILY PHOSPHATASE"/>
    <property type="match status" value="1"/>
</dbReference>
<gene>
    <name evidence="1" type="ORF">KVV02_003021</name>
</gene>
<dbReference type="InterPro" id="IPR052898">
    <property type="entry name" value="ACAD10-like"/>
</dbReference>
<dbReference type="Pfam" id="PF00702">
    <property type="entry name" value="Hydrolase"/>
    <property type="match status" value="1"/>
</dbReference>